<dbReference type="OrthoDB" id="673128at2"/>
<dbReference type="InterPro" id="IPR052893">
    <property type="entry name" value="TCS_response_regulator"/>
</dbReference>
<name>A0A4S4A4M1_9FLAO</name>
<dbReference type="RefSeq" id="WP_136401930.1">
    <property type="nucleotide sequence ID" value="NZ_SSNZ01000001.1"/>
</dbReference>
<evidence type="ECO:0000259" key="2">
    <source>
        <dbReference type="PROSITE" id="PS50110"/>
    </source>
</evidence>
<keyword evidence="1" id="KW-0597">Phosphoprotein</keyword>
<evidence type="ECO:0000256" key="1">
    <source>
        <dbReference type="PROSITE-ProRule" id="PRU00169"/>
    </source>
</evidence>
<evidence type="ECO:0000313" key="3">
    <source>
        <dbReference type="EMBL" id="THF53407.1"/>
    </source>
</evidence>
<dbReference type="GO" id="GO:0000160">
    <property type="term" value="P:phosphorelay signal transduction system"/>
    <property type="evidence" value="ECO:0007669"/>
    <property type="project" value="InterPro"/>
</dbReference>
<organism evidence="3 4">
    <name type="scientific">Flavobacterium supellecticarium</name>
    <dbReference type="NCBI Taxonomy" id="2565924"/>
    <lineage>
        <taxon>Bacteria</taxon>
        <taxon>Pseudomonadati</taxon>
        <taxon>Bacteroidota</taxon>
        <taxon>Flavobacteriia</taxon>
        <taxon>Flavobacteriales</taxon>
        <taxon>Flavobacteriaceae</taxon>
        <taxon>Flavobacterium</taxon>
    </lineage>
</organism>
<dbReference type="InterPro" id="IPR001789">
    <property type="entry name" value="Sig_transdc_resp-reg_receiver"/>
</dbReference>
<dbReference type="InterPro" id="IPR011006">
    <property type="entry name" value="CheY-like_superfamily"/>
</dbReference>
<keyword evidence="4" id="KW-1185">Reference proteome</keyword>
<dbReference type="Pfam" id="PF00072">
    <property type="entry name" value="Response_reg"/>
    <property type="match status" value="1"/>
</dbReference>
<feature type="modified residue" description="4-aspartylphosphate" evidence="1">
    <location>
        <position position="62"/>
    </location>
</feature>
<dbReference type="Proteomes" id="UP000307507">
    <property type="component" value="Unassembled WGS sequence"/>
</dbReference>
<gene>
    <name evidence="3" type="ORF">E6C50_04175</name>
</gene>
<proteinExistence type="predicted"/>
<reference evidence="3 4" key="1">
    <citation type="submission" date="2019-04" db="EMBL/GenBank/DDBJ databases">
        <title>Flavobacterium sp. nov. isolated from construction timber.</title>
        <authorList>
            <person name="Lin S.-Y."/>
            <person name="Chang C.-T."/>
            <person name="Young C.-C."/>
        </authorList>
    </citation>
    <scope>NUCLEOTIDE SEQUENCE [LARGE SCALE GENOMIC DNA]</scope>
    <source>
        <strain evidence="3 4">CC-CTC003</strain>
    </source>
</reference>
<sequence>MNAPKSICIIDDDPIYQLITKKIIEKSQLFSQILSYKNGKVAIDSLKAIQSAEEFPDVILLDIDMPEMDGWAFMNELQRMDFGFEKKPAIYIASSSIANEDREKANSFPEIVGYLCKPIDRDILERIHLENPKD</sequence>
<dbReference type="AlphaFoldDB" id="A0A4S4A4M1"/>
<dbReference type="SMART" id="SM00448">
    <property type="entry name" value="REC"/>
    <property type="match status" value="1"/>
</dbReference>
<protein>
    <submittedName>
        <fullName evidence="3">Response regulator</fullName>
    </submittedName>
</protein>
<dbReference type="SUPFAM" id="SSF52172">
    <property type="entry name" value="CheY-like"/>
    <property type="match status" value="1"/>
</dbReference>
<dbReference type="PANTHER" id="PTHR44520">
    <property type="entry name" value="RESPONSE REGULATOR RCP1-RELATED"/>
    <property type="match status" value="1"/>
</dbReference>
<dbReference type="Gene3D" id="3.40.50.2300">
    <property type="match status" value="1"/>
</dbReference>
<dbReference type="EMBL" id="SSNZ01000001">
    <property type="protein sequence ID" value="THF53407.1"/>
    <property type="molecule type" value="Genomic_DNA"/>
</dbReference>
<comment type="caution">
    <text evidence="3">The sequence shown here is derived from an EMBL/GenBank/DDBJ whole genome shotgun (WGS) entry which is preliminary data.</text>
</comment>
<dbReference type="PROSITE" id="PS50110">
    <property type="entry name" value="RESPONSE_REGULATORY"/>
    <property type="match status" value="1"/>
</dbReference>
<accession>A0A4S4A4M1</accession>
<evidence type="ECO:0000313" key="4">
    <source>
        <dbReference type="Proteomes" id="UP000307507"/>
    </source>
</evidence>
<dbReference type="PANTHER" id="PTHR44520:SF2">
    <property type="entry name" value="RESPONSE REGULATOR RCP1"/>
    <property type="match status" value="1"/>
</dbReference>
<feature type="domain" description="Response regulatory" evidence="2">
    <location>
        <begin position="6"/>
        <end position="132"/>
    </location>
</feature>